<accession>A0A0F3GZD6</accession>
<dbReference type="AlphaFoldDB" id="A0A0F3GZD6"/>
<dbReference type="EMBL" id="LACI01000251">
    <property type="protein sequence ID" value="KJU87255.1"/>
    <property type="molecule type" value="Genomic_DNA"/>
</dbReference>
<comment type="caution">
    <text evidence="1">The sequence shown here is derived from an EMBL/GenBank/DDBJ whole genome shotgun (WGS) entry which is preliminary data.</text>
</comment>
<gene>
    <name evidence="1" type="ORF">MBAV_000551</name>
</gene>
<organism evidence="1 2">
    <name type="scientific">Candidatus Magnetobacterium bavaricum</name>
    <dbReference type="NCBI Taxonomy" id="29290"/>
    <lineage>
        <taxon>Bacteria</taxon>
        <taxon>Pseudomonadati</taxon>
        <taxon>Nitrospirota</taxon>
        <taxon>Thermodesulfovibrionia</taxon>
        <taxon>Thermodesulfovibrionales</taxon>
        <taxon>Candidatus Magnetobacteriaceae</taxon>
        <taxon>Candidatus Magnetobacterium</taxon>
    </lineage>
</organism>
<sequence>GMGNLERAPHKMPSETRNYIAKVEGYYRDFVEDSAEPDMLMA</sequence>
<dbReference type="Proteomes" id="UP000033423">
    <property type="component" value="Unassembled WGS sequence"/>
</dbReference>
<keyword evidence="2" id="KW-1185">Reference proteome</keyword>
<reference evidence="1 2" key="1">
    <citation type="submission" date="2015-02" db="EMBL/GenBank/DDBJ databases">
        <title>Single-cell genomics of uncultivated deep-branching MTB reveals a conserved set of magnetosome genes.</title>
        <authorList>
            <person name="Kolinko S."/>
            <person name="Richter M."/>
            <person name="Glockner F.O."/>
            <person name="Brachmann A."/>
            <person name="Schuler D."/>
        </authorList>
    </citation>
    <scope>NUCLEOTIDE SEQUENCE [LARGE SCALE GENOMIC DNA]</scope>
    <source>
        <strain evidence="1">TM-1</strain>
    </source>
</reference>
<evidence type="ECO:0000313" key="2">
    <source>
        <dbReference type="Proteomes" id="UP000033423"/>
    </source>
</evidence>
<protein>
    <submittedName>
        <fullName evidence="1">Uncharacterized protein</fullName>
    </submittedName>
</protein>
<proteinExistence type="predicted"/>
<name>A0A0F3GZD6_9BACT</name>
<feature type="non-terminal residue" evidence="1">
    <location>
        <position position="1"/>
    </location>
</feature>
<evidence type="ECO:0000313" key="1">
    <source>
        <dbReference type="EMBL" id="KJU87255.1"/>
    </source>
</evidence>